<dbReference type="EMBL" id="NRRY01000011">
    <property type="protein sequence ID" value="MBK1618532.1"/>
    <property type="molecule type" value="Genomic_DNA"/>
</dbReference>
<dbReference type="PANTHER" id="PTHR38767:SF1">
    <property type="entry name" value="DNA POLYMERASE III SUBUNIT CHI"/>
    <property type="match status" value="1"/>
</dbReference>
<proteinExistence type="predicted"/>
<evidence type="ECO:0000313" key="2">
    <source>
        <dbReference type="Proteomes" id="UP001138768"/>
    </source>
</evidence>
<dbReference type="Gene3D" id="3.40.50.10110">
    <property type="entry name" value="DNA polymerase III subunit chi"/>
    <property type="match status" value="1"/>
</dbReference>
<dbReference type="PANTHER" id="PTHR38767">
    <property type="entry name" value="DNA POLYMERASE III SUBUNIT CHI"/>
    <property type="match status" value="1"/>
</dbReference>
<gene>
    <name evidence="1" type="ORF">CKO42_08785</name>
</gene>
<dbReference type="AlphaFoldDB" id="A0A9X0W813"/>
<dbReference type="InterPro" id="IPR036768">
    <property type="entry name" value="PolIII_chi_sf"/>
</dbReference>
<dbReference type="GO" id="GO:0032298">
    <property type="term" value="P:positive regulation of DNA-templated DNA replication initiation"/>
    <property type="evidence" value="ECO:0007669"/>
    <property type="project" value="TreeGrafter"/>
</dbReference>
<sequence length="150" mass="17452">MTRIDFYVLKDGSRSDRFGLSCRLVERVYQSAPPGEQPPRILIYCPEPQQARHLDRLLWSFREDSFLPHGLIGETDLALTPILISTDGQPEAEDQVLINLSPNPEAPRFFSRFERLCEPLDHEPEIRQAGRKRYLYYRGCGYPLEHHNVN</sequence>
<evidence type="ECO:0000313" key="1">
    <source>
        <dbReference type="EMBL" id="MBK1618532.1"/>
    </source>
</evidence>
<keyword evidence="2" id="KW-1185">Reference proteome</keyword>
<accession>A0A9X0W813</accession>
<dbReference type="Pfam" id="PF04364">
    <property type="entry name" value="DNA_pol3_chi"/>
    <property type="match status" value="1"/>
</dbReference>
<comment type="caution">
    <text evidence="1">The sequence shown here is derived from an EMBL/GenBank/DDBJ whole genome shotgun (WGS) entry which is preliminary data.</text>
</comment>
<dbReference type="InterPro" id="IPR007459">
    <property type="entry name" value="DNA_pol3_chi"/>
</dbReference>
<dbReference type="Proteomes" id="UP001138768">
    <property type="component" value="Unassembled WGS sequence"/>
</dbReference>
<dbReference type="RefSeq" id="WP_200242270.1">
    <property type="nucleotide sequence ID" value="NZ_NRRY01000011.1"/>
</dbReference>
<reference evidence="1 2" key="1">
    <citation type="journal article" date="2020" name="Microorganisms">
        <title>Osmotic Adaptation and Compatible Solute Biosynthesis of Phototrophic Bacteria as Revealed from Genome Analyses.</title>
        <authorList>
            <person name="Imhoff J.F."/>
            <person name="Rahn T."/>
            <person name="Kunzel S."/>
            <person name="Keller A."/>
            <person name="Neulinger S.C."/>
        </authorList>
    </citation>
    <scope>NUCLEOTIDE SEQUENCE [LARGE SCALE GENOMIC DNA]</scope>
    <source>
        <strain evidence="1 2">DSM 25653</strain>
    </source>
</reference>
<dbReference type="SUPFAM" id="SSF102400">
    <property type="entry name" value="DNA polymerase III chi subunit"/>
    <property type="match status" value="1"/>
</dbReference>
<dbReference type="GO" id="GO:0003677">
    <property type="term" value="F:DNA binding"/>
    <property type="evidence" value="ECO:0007669"/>
    <property type="project" value="InterPro"/>
</dbReference>
<protein>
    <submittedName>
        <fullName evidence="1">DNA polymerase III subunit chi</fullName>
    </submittedName>
</protein>
<dbReference type="GO" id="GO:0006260">
    <property type="term" value="P:DNA replication"/>
    <property type="evidence" value="ECO:0007669"/>
    <property type="project" value="InterPro"/>
</dbReference>
<name>A0A9X0W813_9GAMM</name>
<dbReference type="GO" id="GO:0003887">
    <property type="term" value="F:DNA-directed DNA polymerase activity"/>
    <property type="evidence" value="ECO:0007669"/>
    <property type="project" value="InterPro"/>
</dbReference>
<organism evidence="1 2">
    <name type="scientific">Lamprobacter modestohalophilus</name>
    <dbReference type="NCBI Taxonomy" id="1064514"/>
    <lineage>
        <taxon>Bacteria</taxon>
        <taxon>Pseudomonadati</taxon>
        <taxon>Pseudomonadota</taxon>
        <taxon>Gammaproteobacteria</taxon>
        <taxon>Chromatiales</taxon>
        <taxon>Chromatiaceae</taxon>
        <taxon>Lamprobacter</taxon>
    </lineage>
</organism>